<dbReference type="Gene3D" id="3.30.420.10">
    <property type="entry name" value="Ribonuclease H-like superfamily/Ribonuclease H"/>
    <property type="match status" value="1"/>
</dbReference>
<feature type="domain" description="Mitochondrial resolvase Ydc2 catalytic" evidence="1">
    <location>
        <begin position="61"/>
        <end position="269"/>
    </location>
</feature>
<dbReference type="PANTHER" id="PTHR28072:SF1">
    <property type="entry name" value="CRUCIFORM CUTTING ENDONUCLEASE 1, MITOCHONDRIAL-RELATED"/>
    <property type="match status" value="1"/>
</dbReference>
<accession>A0AAI9SW18</accession>
<dbReference type="AlphaFoldDB" id="A0AAI9SW18"/>
<sequence>MSCTQFTKQLTHCKISVLNDIAILCGAPILSSSKASRVEGILSQLNFYKSQYANLHKRSTLAIDLGIKNFSFCKSTGSKFPIRITKWDKIDLHDKYGSSYIPLIHENTVFDRRRYLNHIANALVDDLDIISTNVKIMESQRTRSQFAPATLPHVLLLHDLEILIMSKVYPESILPQSSKQMMDFWLYRYITKESRMKLKKNNKIVRTDLAKIWFDKLYSIVDYKDSEKFEKSTILKFLNLDPKLDKADDLIDSLLYNLFVNCQLNNLADLVGVLGKGDDLQEFVNEKSIFHRDLIKPVVDQYRMEYKSEKGK</sequence>
<evidence type="ECO:0000313" key="2">
    <source>
        <dbReference type="EMBL" id="KAI3404007.2"/>
    </source>
</evidence>
<dbReference type="EMBL" id="JAHUZD010000109">
    <property type="protein sequence ID" value="KAI3404007.2"/>
    <property type="molecule type" value="Genomic_DNA"/>
</dbReference>
<evidence type="ECO:0000313" key="3">
    <source>
        <dbReference type="Proteomes" id="UP001202479"/>
    </source>
</evidence>
<dbReference type="GO" id="GO:0000402">
    <property type="term" value="F:crossed form four-way junction DNA binding"/>
    <property type="evidence" value="ECO:0007669"/>
    <property type="project" value="TreeGrafter"/>
</dbReference>
<dbReference type="GO" id="GO:0070336">
    <property type="term" value="F:flap-structured DNA binding"/>
    <property type="evidence" value="ECO:0007669"/>
    <property type="project" value="TreeGrafter"/>
</dbReference>
<dbReference type="InterPro" id="IPR015242">
    <property type="entry name" value="Ydc2_cat"/>
</dbReference>
<reference evidence="2" key="1">
    <citation type="journal article" date="2022" name="DNA Res.">
        <title>Genome analysis of five recently described species of the CUG-Ser clade uncovers Candida theae as a new hybrid lineage with pathogenic potential in the Candida parapsilosis species complex.</title>
        <authorList>
            <person name="Mixao V."/>
            <person name="Del Olmo V."/>
            <person name="Hegedusova E."/>
            <person name="Saus E."/>
            <person name="Pryszcz L."/>
            <person name="Cillingova A."/>
            <person name="Nosek J."/>
            <person name="Gabaldon T."/>
        </authorList>
    </citation>
    <scope>NUCLEOTIDE SEQUENCE</scope>
    <source>
        <strain evidence="2">CBS 10844</strain>
    </source>
</reference>
<dbReference type="Pfam" id="PF09159">
    <property type="entry name" value="Ydc2-catalyt"/>
    <property type="match status" value="1"/>
</dbReference>
<dbReference type="GO" id="GO:0004520">
    <property type="term" value="F:DNA endonuclease activity"/>
    <property type="evidence" value="ECO:0007669"/>
    <property type="project" value="TreeGrafter"/>
</dbReference>
<organism evidence="2 3">
    <name type="scientific">Candida oxycetoniae</name>
    <dbReference type="NCBI Taxonomy" id="497107"/>
    <lineage>
        <taxon>Eukaryota</taxon>
        <taxon>Fungi</taxon>
        <taxon>Dikarya</taxon>
        <taxon>Ascomycota</taxon>
        <taxon>Saccharomycotina</taxon>
        <taxon>Pichiomycetes</taxon>
        <taxon>Debaryomycetaceae</taxon>
        <taxon>Candida/Lodderomyces clade</taxon>
        <taxon>Candida</taxon>
    </lineage>
</organism>
<dbReference type="InterPro" id="IPR039197">
    <property type="entry name" value="Mrs1/Cce1"/>
</dbReference>
<dbReference type="GO" id="GO:0005739">
    <property type="term" value="C:mitochondrion"/>
    <property type="evidence" value="ECO:0007669"/>
    <property type="project" value="TreeGrafter"/>
</dbReference>
<dbReference type="PANTHER" id="PTHR28072">
    <property type="entry name" value="CRUCIFORM CUTTING ENDONUCLEASE 1, MITOCHONDRIAL-RELATED"/>
    <property type="match status" value="1"/>
</dbReference>
<comment type="caution">
    <text evidence="2">The sequence shown here is derived from an EMBL/GenBank/DDBJ whole genome shotgun (WGS) entry which is preliminary data.</text>
</comment>
<keyword evidence="3" id="KW-1185">Reference proteome</keyword>
<evidence type="ECO:0000259" key="1">
    <source>
        <dbReference type="Pfam" id="PF09159"/>
    </source>
</evidence>
<dbReference type="InterPro" id="IPR036397">
    <property type="entry name" value="RNaseH_sf"/>
</dbReference>
<gene>
    <name evidence="2" type="ORF">KGF56_003166</name>
</gene>
<name>A0AAI9SW18_9ASCO</name>
<dbReference type="SUPFAM" id="SSF53098">
    <property type="entry name" value="Ribonuclease H-like"/>
    <property type="match status" value="1"/>
</dbReference>
<dbReference type="GO" id="GO:0000403">
    <property type="term" value="F:Y-form DNA binding"/>
    <property type="evidence" value="ECO:0007669"/>
    <property type="project" value="TreeGrafter"/>
</dbReference>
<dbReference type="GeneID" id="73380783"/>
<dbReference type="RefSeq" id="XP_049179752.1">
    <property type="nucleotide sequence ID" value="XM_049324472.1"/>
</dbReference>
<dbReference type="InterPro" id="IPR012337">
    <property type="entry name" value="RNaseH-like_sf"/>
</dbReference>
<protein>
    <submittedName>
        <fullName evidence="2">CCE1</fullName>
    </submittedName>
</protein>
<proteinExistence type="predicted"/>
<dbReference type="Proteomes" id="UP001202479">
    <property type="component" value="Unassembled WGS sequence"/>
</dbReference>